<keyword evidence="1" id="KW-0472">Membrane</keyword>
<feature type="transmembrane region" description="Helical" evidence="1">
    <location>
        <begin position="67"/>
        <end position="90"/>
    </location>
</feature>
<evidence type="ECO:0000256" key="1">
    <source>
        <dbReference type="SAM" id="Phobius"/>
    </source>
</evidence>
<name>A0A9Q1BSV6_HOLLE</name>
<keyword evidence="3" id="KW-1185">Reference proteome</keyword>
<accession>A0A9Q1BSV6</accession>
<dbReference type="Proteomes" id="UP001152320">
    <property type="component" value="Chromosome 12"/>
</dbReference>
<protein>
    <submittedName>
        <fullName evidence="2">Uncharacterized protein</fullName>
    </submittedName>
</protein>
<comment type="caution">
    <text evidence="2">The sequence shown here is derived from an EMBL/GenBank/DDBJ whole genome shotgun (WGS) entry which is preliminary data.</text>
</comment>
<dbReference type="AlphaFoldDB" id="A0A9Q1BSV6"/>
<sequence length="218" mass="23973">MFPYSTSMNTAKKITSSITATSSERTSSATFYADVTSTVSIVFAFKPAVISSIEYTSLGTSNGQGSLYAIIGAVLALLFVLMIIAVLLILKRREARSPASDSTIHAGNSEKNQENGYFTTVATERTTVKSLGHDYEEVNETQKDTSGVYYSRGIVSTNWDPSRTQNKHSKFDTGTKLGEGLYENNISNTRNKTVDDQDYNHAIYRIQQASLKVAYVNK</sequence>
<keyword evidence="1" id="KW-0812">Transmembrane</keyword>
<evidence type="ECO:0000313" key="3">
    <source>
        <dbReference type="Proteomes" id="UP001152320"/>
    </source>
</evidence>
<gene>
    <name evidence="2" type="ORF">HOLleu_25456</name>
</gene>
<dbReference type="EMBL" id="JAIZAY010000012">
    <property type="protein sequence ID" value="KAJ8032045.1"/>
    <property type="molecule type" value="Genomic_DNA"/>
</dbReference>
<reference evidence="2" key="1">
    <citation type="submission" date="2021-10" db="EMBL/GenBank/DDBJ databases">
        <title>Tropical sea cucumber genome reveals ecological adaptation and Cuvierian tubules defense mechanism.</title>
        <authorList>
            <person name="Chen T."/>
        </authorList>
    </citation>
    <scope>NUCLEOTIDE SEQUENCE</scope>
    <source>
        <strain evidence="2">Nanhai2018</strain>
        <tissue evidence="2">Muscle</tissue>
    </source>
</reference>
<organism evidence="2 3">
    <name type="scientific">Holothuria leucospilota</name>
    <name type="common">Black long sea cucumber</name>
    <name type="synonym">Mertensiothuria leucospilota</name>
    <dbReference type="NCBI Taxonomy" id="206669"/>
    <lineage>
        <taxon>Eukaryota</taxon>
        <taxon>Metazoa</taxon>
        <taxon>Echinodermata</taxon>
        <taxon>Eleutherozoa</taxon>
        <taxon>Echinozoa</taxon>
        <taxon>Holothuroidea</taxon>
        <taxon>Aspidochirotacea</taxon>
        <taxon>Aspidochirotida</taxon>
        <taxon>Holothuriidae</taxon>
        <taxon>Holothuria</taxon>
    </lineage>
</organism>
<keyword evidence="1" id="KW-1133">Transmembrane helix</keyword>
<proteinExistence type="predicted"/>
<evidence type="ECO:0000313" key="2">
    <source>
        <dbReference type="EMBL" id="KAJ8032045.1"/>
    </source>
</evidence>